<protein>
    <submittedName>
        <fullName evidence="1">Uncharacterized protein</fullName>
    </submittedName>
</protein>
<dbReference type="EMBL" id="LAZR01017385">
    <property type="protein sequence ID" value="KKM00648.1"/>
    <property type="molecule type" value="Genomic_DNA"/>
</dbReference>
<dbReference type="AlphaFoldDB" id="A0A0F9JNW4"/>
<name>A0A0F9JNW4_9ZZZZ</name>
<comment type="caution">
    <text evidence="1">The sequence shown here is derived from an EMBL/GenBank/DDBJ whole genome shotgun (WGS) entry which is preliminary data.</text>
</comment>
<accession>A0A0F9JNW4</accession>
<reference evidence="1" key="1">
    <citation type="journal article" date="2015" name="Nature">
        <title>Complex archaea that bridge the gap between prokaryotes and eukaryotes.</title>
        <authorList>
            <person name="Spang A."/>
            <person name="Saw J.H."/>
            <person name="Jorgensen S.L."/>
            <person name="Zaremba-Niedzwiedzka K."/>
            <person name="Martijn J."/>
            <person name="Lind A.E."/>
            <person name="van Eijk R."/>
            <person name="Schleper C."/>
            <person name="Guy L."/>
            <person name="Ettema T.J."/>
        </authorList>
    </citation>
    <scope>NUCLEOTIDE SEQUENCE</scope>
</reference>
<sequence length="290" mass="33715">MKPTSRRLVPFPAYSYAFIQRGVNYTRAFTAWVLFQKAGVELLRRPQAVLIICRRMRVSPKQARLIIRRGEGKFWILTGKVLYPQTPAQVTGLIRNHLTRYIKRSKFYVPEVALRNLGQLRAHLALPVMSRSPDRPTARAYTAKCLRRHKNTISTYRRWLREAGFISTKTNYLRFPLVDMSKQDRKRAGWFVSSDRYWGVLRGPDFVGLTPANLFRVDKSLRSYTVNEQVEFAGLKYRFSDSPIPTSVPPEPRPPPSTQEFVQMLRREVRVKVPSWRGLLSGSQRLKMTS</sequence>
<gene>
    <name evidence="1" type="ORF">LCGC14_1802330</name>
</gene>
<proteinExistence type="predicted"/>
<organism evidence="1">
    <name type="scientific">marine sediment metagenome</name>
    <dbReference type="NCBI Taxonomy" id="412755"/>
    <lineage>
        <taxon>unclassified sequences</taxon>
        <taxon>metagenomes</taxon>
        <taxon>ecological metagenomes</taxon>
    </lineage>
</organism>
<evidence type="ECO:0000313" key="1">
    <source>
        <dbReference type="EMBL" id="KKM00648.1"/>
    </source>
</evidence>